<dbReference type="Pfam" id="PF13387">
    <property type="entry name" value="Lnb_N"/>
    <property type="match status" value="1"/>
</dbReference>
<protein>
    <recommendedName>
        <fullName evidence="1">Lnb N-terminal periplasmic domain-containing protein</fullName>
    </recommendedName>
</protein>
<evidence type="ECO:0000313" key="2">
    <source>
        <dbReference type="EMBL" id="CAA9366552.1"/>
    </source>
</evidence>
<proteinExistence type="predicted"/>
<feature type="domain" description="Lnb N-terminal periplasmic" evidence="1">
    <location>
        <begin position="57"/>
        <end position="206"/>
    </location>
</feature>
<dbReference type="EMBL" id="CADCTV010000867">
    <property type="protein sequence ID" value="CAA9366552.1"/>
    <property type="molecule type" value="Genomic_DNA"/>
</dbReference>
<sequence length="260" mass="30248">MALLGGSLWWRNTRPSHQRVWRPEQAVLPSVTFQGSRVHVRNVRDFTFRSETDFTPGYRDRTYDLERMKRVWFGLSPFNTDWRGPAHTFLSFEFSDGQFVSVSVEARREAGEEYSIWKGLLRRFEVIYVIGEERDVIGVRAVTWKDAVYLYPARATPDQARALFVDMMKHAESLEREPEFYNTLWNNCTTSILTPVNRIATEKIPFGVRVVLPGYSDKLAMDHGLLDTDLPLEQARRKFQVNERAQAAIHAPDFSTRIRS</sequence>
<dbReference type="InterPro" id="IPR025178">
    <property type="entry name" value="Lnb_N"/>
</dbReference>
<dbReference type="AlphaFoldDB" id="A0A6J4MR75"/>
<gene>
    <name evidence="2" type="ORF">AVDCRST_MAG89-4147</name>
</gene>
<evidence type="ECO:0000259" key="1">
    <source>
        <dbReference type="Pfam" id="PF13387"/>
    </source>
</evidence>
<reference evidence="2" key="1">
    <citation type="submission" date="2020-02" db="EMBL/GenBank/DDBJ databases">
        <authorList>
            <person name="Meier V. D."/>
        </authorList>
    </citation>
    <scope>NUCLEOTIDE SEQUENCE</scope>
    <source>
        <strain evidence="2">AVDCRST_MAG89</strain>
    </source>
</reference>
<organism evidence="2">
    <name type="scientific">uncultured Gemmatimonadota bacterium</name>
    <dbReference type="NCBI Taxonomy" id="203437"/>
    <lineage>
        <taxon>Bacteria</taxon>
        <taxon>Pseudomonadati</taxon>
        <taxon>Gemmatimonadota</taxon>
        <taxon>environmental samples</taxon>
    </lineage>
</organism>
<name>A0A6J4MR75_9BACT</name>
<accession>A0A6J4MR75</accession>